<keyword evidence="1" id="KW-0129">CBS domain</keyword>
<sequence length="228" mass="24032">MTYESHGPRTVGDVMTRTVVAVGRRAVYKEIVKTLAEWRVGTVPVLAGEGRVVGVVSRADLLSREEFRDEPGREVEGVGAAVALGRHGADGLAKAAARTAEDLMSAPAVTVRGDATVAEAARIMARARVKTLPVVDAEGRLAGIVSRGDLLTVYLREDEDIAAEIRTDVVAPLFPHRRPTVDVRVDEGVVTLSGAVPDSVPVPLVIRLVRAVGGVVDVGVRPAPSVAR</sequence>
<dbReference type="AlphaFoldDB" id="M3BZG3"/>
<proteinExistence type="predicted"/>
<dbReference type="SMART" id="SM00116">
    <property type="entry name" value="CBS"/>
    <property type="match status" value="2"/>
</dbReference>
<evidence type="ECO:0000313" key="2">
    <source>
        <dbReference type="EMBL" id="EME97086.1"/>
    </source>
</evidence>
<dbReference type="PIRSF" id="PIRSF036990">
    <property type="entry name" value="UCP036990_CBS_BON"/>
    <property type="match status" value="1"/>
</dbReference>
<dbReference type="InterPro" id="IPR000644">
    <property type="entry name" value="CBS_dom"/>
</dbReference>
<dbReference type="PROSITE" id="PS51371">
    <property type="entry name" value="CBS"/>
    <property type="match status" value="2"/>
</dbReference>
<dbReference type="RefSeq" id="WP_004953360.1">
    <property type="nucleotide sequence ID" value="NZ_AORZ01000145.1"/>
</dbReference>
<dbReference type="PATRIC" id="fig|1223523.3.peg.5730"/>
<dbReference type="InterPro" id="IPR051257">
    <property type="entry name" value="Diverse_CBS-Domain"/>
</dbReference>
<dbReference type="Pfam" id="PF04972">
    <property type="entry name" value="BON"/>
    <property type="match status" value="1"/>
</dbReference>
<dbReference type="eggNOG" id="COG0517">
    <property type="taxonomic scope" value="Bacteria"/>
</dbReference>
<dbReference type="Pfam" id="PF00571">
    <property type="entry name" value="CBS"/>
    <property type="match status" value="2"/>
</dbReference>
<protein>
    <submittedName>
        <fullName evidence="2">Putative CBS domain-containing protein</fullName>
    </submittedName>
</protein>
<comment type="caution">
    <text evidence="2">The sequence shown here is derived from an EMBL/GenBank/DDBJ whole genome shotgun (WGS) entry which is preliminary data.</text>
</comment>
<evidence type="ECO:0000313" key="3">
    <source>
        <dbReference type="Proteomes" id="UP000011740"/>
    </source>
</evidence>
<dbReference type="Gene3D" id="3.10.580.10">
    <property type="entry name" value="CBS-domain"/>
    <property type="match status" value="1"/>
</dbReference>
<dbReference type="PROSITE" id="PS50914">
    <property type="entry name" value="BON"/>
    <property type="match status" value="1"/>
</dbReference>
<dbReference type="Proteomes" id="UP000011740">
    <property type="component" value="Unassembled WGS sequence"/>
</dbReference>
<organism evidence="2 3">
    <name type="scientific">Streptomyces mobaraensis (strain ATCC 29032 / DSM 40847 / JCM 4168 / NBRC 13819 / NCIMB 11159 / IPCR 16-22)</name>
    <dbReference type="NCBI Taxonomy" id="1223523"/>
    <lineage>
        <taxon>Bacteria</taxon>
        <taxon>Bacillati</taxon>
        <taxon>Actinomycetota</taxon>
        <taxon>Actinomycetes</taxon>
        <taxon>Kitasatosporales</taxon>
        <taxon>Streptomycetaceae</taxon>
        <taxon>Streptomyces</taxon>
    </lineage>
</organism>
<accession>M3BZG3</accession>
<dbReference type="PANTHER" id="PTHR43080:SF29">
    <property type="entry name" value="OS02G0818000 PROTEIN"/>
    <property type="match status" value="1"/>
</dbReference>
<evidence type="ECO:0000256" key="1">
    <source>
        <dbReference type="ARBA" id="ARBA00023122"/>
    </source>
</evidence>
<dbReference type="InterPro" id="IPR007055">
    <property type="entry name" value="BON_dom"/>
</dbReference>
<dbReference type="InterPro" id="IPR017080">
    <property type="entry name" value="UCP036990_CBS_BON"/>
</dbReference>
<reference evidence="2 3" key="1">
    <citation type="journal article" date="2013" name="Genome Announc.">
        <title>Whole-Genome Shotgun Assembly and Analysis of the Genome of Streptomyces mobaraensis DSM 40847, a Strain for Industrial Production of Microbial Transglutaminase.</title>
        <authorList>
            <person name="Yang H."/>
            <person name="He T."/>
            <person name="Wu W."/>
            <person name="Zhu W."/>
            <person name="Lu B."/>
            <person name="Sun W."/>
        </authorList>
    </citation>
    <scope>NUCLEOTIDE SEQUENCE [LARGE SCALE GENOMIC DNA]</scope>
    <source>
        <strain evidence="2 3">DSM 40847</strain>
    </source>
</reference>
<dbReference type="CDD" id="cd04586">
    <property type="entry name" value="CBS_pair_BON_assoc"/>
    <property type="match status" value="1"/>
</dbReference>
<dbReference type="EMBL" id="AORZ01000145">
    <property type="protein sequence ID" value="EME97086.1"/>
    <property type="molecule type" value="Genomic_DNA"/>
</dbReference>
<dbReference type="InterPro" id="IPR046342">
    <property type="entry name" value="CBS_dom_sf"/>
</dbReference>
<dbReference type="PANTHER" id="PTHR43080">
    <property type="entry name" value="CBS DOMAIN-CONTAINING PROTEIN CBSX3, MITOCHONDRIAL"/>
    <property type="match status" value="1"/>
</dbReference>
<dbReference type="SUPFAM" id="SSF54631">
    <property type="entry name" value="CBS-domain pair"/>
    <property type="match status" value="1"/>
</dbReference>
<dbReference type="eggNOG" id="COG2823">
    <property type="taxonomic scope" value="Bacteria"/>
</dbReference>
<name>M3BZG3_STRM1</name>
<gene>
    <name evidence="2" type="ORF">H340_28255</name>
</gene>
<dbReference type="STRING" id="1223523.H340_28255"/>